<keyword evidence="7 16" id="KW-0256">Endoplasmic reticulum</keyword>
<feature type="transmembrane region" description="Helical" evidence="16">
    <location>
        <begin position="292"/>
        <end position="315"/>
    </location>
</feature>
<keyword evidence="5 16" id="KW-0444">Lipid biosynthesis</keyword>
<evidence type="ECO:0000256" key="9">
    <source>
        <dbReference type="ARBA" id="ARBA00022989"/>
    </source>
</evidence>
<evidence type="ECO:0000259" key="18">
    <source>
        <dbReference type="PROSITE" id="PS51203"/>
    </source>
</evidence>
<keyword evidence="20" id="KW-1185">Reference proteome</keyword>
<dbReference type="EMBL" id="JAIZAY010000014">
    <property type="protein sequence ID" value="KAJ8029162.1"/>
    <property type="molecule type" value="Genomic_DNA"/>
</dbReference>
<keyword evidence="13 16" id="KW-0275">Fatty acid biosynthesis</keyword>
<feature type="transmembrane region" description="Helical" evidence="16">
    <location>
        <begin position="159"/>
        <end position="179"/>
    </location>
</feature>
<feature type="domain" description="CS" evidence="18">
    <location>
        <begin position="3"/>
        <end position="94"/>
    </location>
</feature>
<dbReference type="CDD" id="cd06465">
    <property type="entry name" value="p23_hB-ind1_like"/>
    <property type="match status" value="1"/>
</dbReference>
<dbReference type="InterPro" id="IPR008978">
    <property type="entry name" value="HSP20-like_chaperone"/>
</dbReference>
<evidence type="ECO:0000256" key="11">
    <source>
        <dbReference type="ARBA" id="ARBA00023098"/>
    </source>
</evidence>
<name>A0A9Q1BM17_HOLLE</name>
<comment type="similarity">
    <text evidence="3 16">Belongs to the very long-chain fatty acids dehydratase HACD family.</text>
</comment>
<evidence type="ECO:0000256" key="4">
    <source>
        <dbReference type="ARBA" id="ARBA00013122"/>
    </source>
</evidence>
<comment type="subcellular location">
    <subcellularLocation>
        <location evidence="1 16">Endoplasmic reticulum membrane</location>
        <topology evidence="1 16">Multi-pass membrane protein</topology>
    </subcellularLocation>
</comment>
<keyword evidence="8 16" id="KW-0276">Fatty acid metabolism</keyword>
<feature type="compositionally biased region" description="Acidic residues" evidence="17">
    <location>
        <begin position="115"/>
        <end position="125"/>
    </location>
</feature>
<evidence type="ECO:0000256" key="13">
    <source>
        <dbReference type="ARBA" id="ARBA00023160"/>
    </source>
</evidence>
<comment type="catalytic activity">
    <reaction evidence="16">
        <text>a very-long-chain (3R)-3-hydroxyacyl-CoA = a very-long-chain (2E)-enoyl-CoA + H2O</text>
        <dbReference type="Rhea" id="RHEA:45812"/>
        <dbReference type="ChEBI" id="CHEBI:15377"/>
        <dbReference type="ChEBI" id="CHEBI:83728"/>
        <dbReference type="ChEBI" id="CHEBI:85440"/>
        <dbReference type="EC" id="4.2.1.134"/>
    </reaction>
</comment>
<keyword evidence="12 16" id="KW-0472">Membrane</keyword>
<sequence>MEKLHPLVYWAQNKEKITLRVDLRDVSSPKIDITENKLSFKGYGEGAKGLHDYEFELELHDEINIEKSAYRISDRHIEFNLYKAYEGTWWQRLTKHKVKLSWLRIDFDRWRNEDDSPSEEEEDAEPGMPPSPEQLEQIDKMQKDLLEVKDKAYADIKNCYLFFYNAIQFILFSCTFVYLLQRYAVHGKENMKEAFDRAILFVGMSQMLAVLELVHAATGLVKSGVTTILMQLLGRNLLLFLVILPAEPIHSQPMVCYLFLVWSAVEVIRYPFYAFACMSIEFEVLTWLRYTVWIPLYPLGFISEAIVVLLALPFYKETDLHSLYLPNSLNISLYFPYYLYSHLAFIPFGGYGLMKHMWRMRKKKLAALSASLKKEKMS</sequence>
<evidence type="ECO:0000256" key="2">
    <source>
        <dbReference type="ARBA" id="ARBA00005194"/>
    </source>
</evidence>
<feature type="transmembrane region" description="Helical" evidence="16">
    <location>
        <begin position="228"/>
        <end position="246"/>
    </location>
</feature>
<dbReference type="FunFam" id="2.60.40.790:FF:000013">
    <property type="entry name" value="Very-long-chain (3R)-3-hydroxyacyl-CoA dehydratase"/>
    <property type="match status" value="1"/>
</dbReference>
<keyword evidence="9 16" id="KW-1133">Transmembrane helix</keyword>
<dbReference type="PROSITE" id="PS51203">
    <property type="entry name" value="CS"/>
    <property type="match status" value="1"/>
</dbReference>
<evidence type="ECO:0000256" key="17">
    <source>
        <dbReference type="SAM" id="MobiDB-lite"/>
    </source>
</evidence>
<dbReference type="GO" id="GO:0042761">
    <property type="term" value="P:very long-chain fatty acid biosynthetic process"/>
    <property type="evidence" value="ECO:0007669"/>
    <property type="project" value="TreeGrafter"/>
</dbReference>
<accession>A0A9Q1BM17</accession>
<protein>
    <recommendedName>
        <fullName evidence="4 16">Very-long-chain (3R)-3-hydroxyacyl-CoA dehydratase</fullName>
        <ecNumber evidence="4 16">4.2.1.134</ecNumber>
    </recommendedName>
</protein>
<evidence type="ECO:0000256" key="5">
    <source>
        <dbReference type="ARBA" id="ARBA00022516"/>
    </source>
</evidence>
<evidence type="ECO:0000313" key="20">
    <source>
        <dbReference type="Proteomes" id="UP001152320"/>
    </source>
</evidence>
<dbReference type="InterPro" id="IPR007052">
    <property type="entry name" value="CS_dom"/>
</dbReference>
<dbReference type="EC" id="4.2.1.134" evidence="4 16"/>
<dbReference type="GO" id="GO:0030148">
    <property type="term" value="P:sphingolipid biosynthetic process"/>
    <property type="evidence" value="ECO:0007669"/>
    <property type="project" value="TreeGrafter"/>
</dbReference>
<evidence type="ECO:0000313" key="19">
    <source>
        <dbReference type="EMBL" id="KAJ8029162.1"/>
    </source>
</evidence>
<dbReference type="Pfam" id="PF04387">
    <property type="entry name" value="PTPLA"/>
    <property type="match status" value="1"/>
</dbReference>
<feature type="transmembrane region" description="Helical" evidence="16">
    <location>
        <begin position="335"/>
        <end position="354"/>
    </location>
</feature>
<gene>
    <name evidence="19" type="ORF">HOLleu_28492</name>
</gene>
<feature type="transmembrane region" description="Helical" evidence="16">
    <location>
        <begin position="199"/>
        <end position="221"/>
    </location>
</feature>
<dbReference type="OrthoDB" id="2157530at2759"/>
<proteinExistence type="inferred from homology"/>
<keyword evidence="10" id="KW-0175">Coiled coil</keyword>
<comment type="function">
    <text evidence="16">Catalyzes the third of the four reactions of the long-chain fatty acids elongation cycle. This endoplasmic reticulum-bound enzymatic process, allows the addition of two carbons to the chain of long- and very long-chain fatty acids/VLCFAs per cycle. This enzyme catalyzes the dehydration of the 3-hydroxyacyl-CoA intermediate into trans-2,3-enoyl-CoA, within each cycle of fatty acid elongation. Thereby, it participates to the production of VLCFAs of different chain lengths that are involved in multiple biological processes as precursors of membrane lipids and lipid mediators.</text>
</comment>
<comment type="similarity">
    <text evidence="15">Belongs to the p23/wos2 family.</text>
</comment>
<evidence type="ECO:0000256" key="10">
    <source>
        <dbReference type="ARBA" id="ARBA00023054"/>
    </source>
</evidence>
<evidence type="ECO:0000256" key="3">
    <source>
        <dbReference type="ARBA" id="ARBA00007811"/>
    </source>
</evidence>
<comment type="caution">
    <text evidence="19">The sequence shown here is derived from an EMBL/GenBank/DDBJ whole genome shotgun (WGS) entry which is preliminary data.</text>
</comment>
<dbReference type="Pfam" id="PF04969">
    <property type="entry name" value="CS"/>
    <property type="match status" value="1"/>
</dbReference>
<dbReference type="Gene3D" id="2.60.40.790">
    <property type="match status" value="1"/>
</dbReference>
<evidence type="ECO:0000256" key="16">
    <source>
        <dbReference type="RuleBase" id="RU363109"/>
    </source>
</evidence>
<dbReference type="PANTHER" id="PTHR11035:SF35">
    <property type="entry name" value="VERY-LONG-CHAIN (3R)-3-HYDROXYACYL-COA DEHYDRATASE"/>
    <property type="match status" value="1"/>
</dbReference>
<reference evidence="19" key="1">
    <citation type="submission" date="2021-10" db="EMBL/GenBank/DDBJ databases">
        <title>Tropical sea cucumber genome reveals ecological adaptation and Cuvierian tubules defense mechanism.</title>
        <authorList>
            <person name="Chen T."/>
        </authorList>
    </citation>
    <scope>NUCLEOTIDE SEQUENCE</scope>
    <source>
        <strain evidence="19">Nanhai2018</strain>
        <tissue evidence="19">Muscle</tissue>
    </source>
</reference>
<evidence type="ECO:0000256" key="1">
    <source>
        <dbReference type="ARBA" id="ARBA00004477"/>
    </source>
</evidence>
<evidence type="ECO:0000256" key="14">
    <source>
        <dbReference type="ARBA" id="ARBA00023239"/>
    </source>
</evidence>
<dbReference type="GO" id="GO:0030497">
    <property type="term" value="P:fatty acid elongation"/>
    <property type="evidence" value="ECO:0007669"/>
    <property type="project" value="TreeGrafter"/>
</dbReference>
<dbReference type="InterPro" id="IPR007482">
    <property type="entry name" value="Tyr_Pase-like_PTPLA"/>
</dbReference>
<dbReference type="GO" id="GO:0005789">
    <property type="term" value="C:endoplasmic reticulum membrane"/>
    <property type="evidence" value="ECO:0007669"/>
    <property type="project" value="UniProtKB-SubCell"/>
</dbReference>
<organism evidence="19 20">
    <name type="scientific">Holothuria leucospilota</name>
    <name type="common">Black long sea cucumber</name>
    <name type="synonym">Mertensiothuria leucospilota</name>
    <dbReference type="NCBI Taxonomy" id="206669"/>
    <lineage>
        <taxon>Eukaryota</taxon>
        <taxon>Metazoa</taxon>
        <taxon>Echinodermata</taxon>
        <taxon>Eleutherozoa</taxon>
        <taxon>Echinozoa</taxon>
        <taxon>Holothuroidea</taxon>
        <taxon>Aspidochirotacea</taxon>
        <taxon>Aspidochirotida</taxon>
        <taxon>Holothuriidae</taxon>
        <taxon>Holothuria</taxon>
    </lineage>
</organism>
<dbReference type="PANTHER" id="PTHR11035">
    <property type="entry name" value="VERY-LONG-CHAIN (3R)-3-HYDROXYACYL-COA DEHYDRATASE"/>
    <property type="match status" value="1"/>
</dbReference>
<feature type="region of interest" description="Disordered" evidence="17">
    <location>
        <begin position="112"/>
        <end position="134"/>
    </location>
</feature>
<feature type="transmembrane region" description="Helical" evidence="16">
    <location>
        <begin position="258"/>
        <end position="280"/>
    </location>
</feature>
<keyword evidence="11 16" id="KW-0443">Lipid metabolism</keyword>
<keyword evidence="14 16" id="KW-0456">Lyase</keyword>
<evidence type="ECO:0000256" key="8">
    <source>
        <dbReference type="ARBA" id="ARBA00022832"/>
    </source>
</evidence>
<comment type="pathway">
    <text evidence="2 16">Lipid metabolism; fatty acid biosynthesis.</text>
</comment>
<evidence type="ECO:0000256" key="7">
    <source>
        <dbReference type="ARBA" id="ARBA00022824"/>
    </source>
</evidence>
<dbReference type="AlphaFoldDB" id="A0A9Q1BM17"/>
<evidence type="ECO:0000256" key="12">
    <source>
        <dbReference type="ARBA" id="ARBA00023136"/>
    </source>
</evidence>
<dbReference type="GO" id="GO:0102158">
    <property type="term" value="F:very-long-chain (3R)-3-hydroxyacyl-CoA dehydratase activity"/>
    <property type="evidence" value="ECO:0007669"/>
    <property type="project" value="UniProtKB-EC"/>
</dbReference>
<keyword evidence="6 16" id="KW-0812">Transmembrane</keyword>
<evidence type="ECO:0000256" key="6">
    <source>
        <dbReference type="ARBA" id="ARBA00022692"/>
    </source>
</evidence>
<dbReference type="Proteomes" id="UP001152320">
    <property type="component" value="Chromosome 14"/>
</dbReference>
<evidence type="ECO:0000256" key="15">
    <source>
        <dbReference type="ARBA" id="ARBA00025733"/>
    </source>
</evidence>
<dbReference type="SUPFAM" id="SSF49764">
    <property type="entry name" value="HSP20-like chaperones"/>
    <property type="match status" value="1"/>
</dbReference>